<evidence type="ECO:0000256" key="2">
    <source>
        <dbReference type="ARBA" id="ARBA00012171"/>
    </source>
</evidence>
<dbReference type="EC" id="3.5.3.6" evidence="2"/>
<dbReference type="SUPFAM" id="SSF55909">
    <property type="entry name" value="Pentein"/>
    <property type="match status" value="1"/>
</dbReference>
<dbReference type="EMBL" id="RBIG01000001">
    <property type="protein sequence ID" value="RKQ72522.1"/>
    <property type="molecule type" value="Genomic_DNA"/>
</dbReference>
<proteinExistence type="predicted"/>
<dbReference type="RefSeq" id="WP_121216986.1">
    <property type="nucleotide sequence ID" value="NZ_RBIG01000001.1"/>
</dbReference>
<dbReference type="Pfam" id="PF19420">
    <property type="entry name" value="DDAH_eukar"/>
    <property type="match status" value="1"/>
</dbReference>
<dbReference type="Proteomes" id="UP000277424">
    <property type="component" value="Unassembled WGS sequence"/>
</dbReference>
<dbReference type="GO" id="GO:0016990">
    <property type="term" value="F:arginine deiminase activity"/>
    <property type="evidence" value="ECO:0007669"/>
    <property type="project" value="UniProtKB-EC"/>
</dbReference>
<organism evidence="4 5">
    <name type="scientific">Oceanibaculum indicum</name>
    <dbReference type="NCBI Taxonomy" id="526216"/>
    <lineage>
        <taxon>Bacteria</taxon>
        <taxon>Pseudomonadati</taxon>
        <taxon>Pseudomonadota</taxon>
        <taxon>Alphaproteobacteria</taxon>
        <taxon>Rhodospirillales</taxon>
        <taxon>Oceanibaculaceae</taxon>
        <taxon>Oceanibaculum</taxon>
    </lineage>
</organism>
<dbReference type="AlphaFoldDB" id="A0A420WNM7"/>
<keyword evidence="4" id="KW-0378">Hydrolase</keyword>
<sequence>MTDSRTLAYGADSDYGLLRDVLLCQPDNFRWFPANSVAEETLRRGTSFDLQLAQRQHREMVQALESAGVTCHFAAPDPNLPYQVYTRDPDVMTPWGVLVTQMFRPQRVGEVAPIVRFYQGNGIPVWNWATAGSIEGGDIHIVRPGTLLIGYSGDRTKEASARQVAGWFEGQEWQVRCQPFAQHFLHMDLLFAMAAERVALACLEVLPDDFTGWLRSLGIELVPVSYKEAMELNGNVLALGGGKVLSAAGSKDVNAKLRALGLDVLDPDLTMFTMGGGGPRCMTMPIRRD</sequence>
<protein>
    <recommendedName>
        <fullName evidence="2">arginine deiminase</fullName>
        <ecNumber evidence="2">3.5.3.6</ecNumber>
    </recommendedName>
</protein>
<dbReference type="PANTHER" id="PTHR47271">
    <property type="entry name" value="ARGININE DEIMINASE"/>
    <property type="match status" value="1"/>
</dbReference>
<comment type="pathway">
    <text evidence="1">Amino-acid degradation; L-arginine degradation via ADI pathway; carbamoyl phosphate from L-arginine: step 1/2.</text>
</comment>
<dbReference type="Gene3D" id="3.75.10.10">
    <property type="entry name" value="L-arginine/glycine Amidinotransferase, Chain A"/>
    <property type="match status" value="1"/>
</dbReference>
<gene>
    <name evidence="4" type="ORF">BCL74_0290</name>
</gene>
<evidence type="ECO:0000313" key="4">
    <source>
        <dbReference type="EMBL" id="RKQ72522.1"/>
    </source>
</evidence>
<accession>A0A420WNM7</accession>
<dbReference type="GO" id="GO:0019546">
    <property type="term" value="P:L-arginine deiminase pathway"/>
    <property type="evidence" value="ECO:0007669"/>
    <property type="project" value="TreeGrafter"/>
</dbReference>
<reference evidence="4 5" key="1">
    <citation type="submission" date="2018-10" db="EMBL/GenBank/DDBJ databases">
        <title>Comparative analysis of microorganisms from saline springs in Andes Mountain Range, Colombia.</title>
        <authorList>
            <person name="Rubin E."/>
        </authorList>
    </citation>
    <scope>NUCLEOTIDE SEQUENCE [LARGE SCALE GENOMIC DNA]</scope>
    <source>
        <strain evidence="4 5">USBA 36</strain>
    </source>
</reference>
<dbReference type="OrthoDB" id="9807502at2"/>
<comment type="catalytic activity">
    <reaction evidence="3">
        <text>L-arginine + H2O = L-citrulline + NH4(+)</text>
        <dbReference type="Rhea" id="RHEA:19597"/>
        <dbReference type="ChEBI" id="CHEBI:15377"/>
        <dbReference type="ChEBI" id="CHEBI:28938"/>
        <dbReference type="ChEBI" id="CHEBI:32682"/>
        <dbReference type="ChEBI" id="CHEBI:57743"/>
        <dbReference type="EC" id="3.5.3.6"/>
    </reaction>
</comment>
<comment type="caution">
    <text evidence="4">The sequence shown here is derived from an EMBL/GenBank/DDBJ whole genome shotgun (WGS) entry which is preliminary data.</text>
</comment>
<evidence type="ECO:0000256" key="1">
    <source>
        <dbReference type="ARBA" id="ARBA00005213"/>
    </source>
</evidence>
<evidence type="ECO:0000256" key="3">
    <source>
        <dbReference type="ARBA" id="ARBA00049429"/>
    </source>
</evidence>
<dbReference type="PANTHER" id="PTHR47271:SF2">
    <property type="entry name" value="ARGININE DEIMINASE"/>
    <property type="match status" value="1"/>
</dbReference>
<name>A0A420WNM7_9PROT</name>
<evidence type="ECO:0000313" key="5">
    <source>
        <dbReference type="Proteomes" id="UP000277424"/>
    </source>
</evidence>